<keyword evidence="1" id="KW-1133">Transmembrane helix</keyword>
<feature type="transmembrane region" description="Helical" evidence="1">
    <location>
        <begin position="26"/>
        <end position="59"/>
    </location>
</feature>
<evidence type="ECO:0000313" key="2">
    <source>
        <dbReference type="EMBL" id="ARN84769.1"/>
    </source>
</evidence>
<proteinExistence type="predicted"/>
<organism evidence="2 3">
    <name type="scientific">Candidatus Nucleicultrix amoebiphila FS5</name>
    <dbReference type="NCBI Taxonomy" id="1414854"/>
    <lineage>
        <taxon>Bacteria</taxon>
        <taxon>Pseudomonadati</taxon>
        <taxon>Pseudomonadota</taxon>
        <taxon>Alphaproteobacteria</taxon>
        <taxon>Holosporales</taxon>
        <taxon>Candidatus Nucleicultricaceae</taxon>
        <taxon>Candidatus Nucleicultrix</taxon>
    </lineage>
</organism>
<dbReference type="GO" id="GO:0019867">
    <property type="term" value="C:outer membrane"/>
    <property type="evidence" value="ECO:0007669"/>
    <property type="project" value="InterPro"/>
</dbReference>
<gene>
    <name evidence="2" type="ORF">GQ61_05070</name>
</gene>
<keyword evidence="1" id="KW-0812">Transmembrane</keyword>
<keyword evidence="3" id="KW-1185">Reference proteome</keyword>
<evidence type="ECO:0000256" key="1">
    <source>
        <dbReference type="SAM" id="Phobius"/>
    </source>
</evidence>
<dbReference type="Pfam" id="PF07178">
    <property type="entry name" value="TraL"/>
    <property type="match status" value="1"/>
</dbReference>
<sequence length="99" mass="11594">MNLKEHRLYQHLSEPVRLVGLTKDEIFLGLLGFIGAVFYSNIWVRGLMFLSSILGVWALKRFKKSIKGFSFMSWIHWKFGIGPKDSQKLPHSSQRRWLS</sequence>
<dbReference type="EMBL" id="CP008743">
    <property type="protein sequence ID" value="ARN84769.1"/>
    <property type="molecule type" value="Genomic_DNA"/>
</dbReference>
<dbReference type="Proteomes" id="UP000237351">
    <property type="component" value="Chromosome"/>
</dbReference>
<dbReference type="RefSeq" id="WP_085784252.1">
    <property type="nucleotide sequence ID" value="NZ_CP008743.1"/>
</dbReference>
<accession>A0A1W6N4R3</accession>
<reference evidence="2 3" key="1">
    <citation type="submission" date="2014-06" db="EMBL/GenBank/DDBJ databases">
        <title>The genome of the endonuclear symbiont Nucleicultrix amoebiphila.</title>
        <authorList>
            <person name="Schulz F."/>
            <person name="Horn M."/>
        </authorList>
    </citation>
    <scope>NUCLEOTIDE SEQUENCE [LARGE SCALE GENOMIC DNA]</scope>
    <source>
        <strain evidence="2 3">FS5</strain>
    </source>
</reference>
<dbReference type="KEGG" id="naf:GQ61_05070"/>
<evidence type="ECO:0000313" key="3">
    <source>
        <dbReference type="Proteomes" id="UP000237351"/>
    </source>
</evidence>
<dbReference type="STRING" id="1414854.GQ61_05070"/>
<keyword evidence="1" id="KW-0472">Membrane</keyword>
<name>A0A1W6N4R3_9PROT</name>
<dbReference type="AlphaFoldDB" id="A0A1W6N4R3"/>
<dbReference type="NCBIfam" id="TIGR02762">
    <property type="entry name" value="TraL_TIGR"/>
    <property type="match status" value="1"/>
</dbReference>
<dbReference type="OrthoDB" id="8481104at2"/>
<dbReference type="InterPro" id="IPR009838">
    <property type="entry name" value="T4SS_TraL"/>
</dbReference>
<protein>
    <recommendedName>
        <fullName evidence="4">Conjugal transfer protein TraL</fullName>
    </recommendedName>
</protein>
<evidence type="ECO:0008006" key="4">
    <source>
        <dbReference type="Google" id="ProtNLM"/>
    </source>
</evidence>